<dbReference type="Pfam" id="PF13621">
    <property type="entry name" value="Cupin_8"/>
    <property type="match status" value="1"/>
</dbReference>
<keyword evidence="3" id="KW-0479">Metal-binding</keyword>
<proteinExistence type="predicted"/>
<comment type="cofactor">
    <cofactor evidence="1">
        <name>Fe(2+)</name>
        <dbReference type="ChEBI" id="CHEBI:29033"/>
    </cofactor>
</comment>
<evidence type="ECO:0000256" key="1">
    <source>
        <dbReference type="ARBA" id="ARBA00001954"/>
    </source>
</evidence>
<evidence type="ECO:0000256" key="2">
    <source>
        <dbReference type="ARBA" id="ARBA00004123"/>
    </source>
</evidence>
<evidence type="ECO:0000313" key="10">
    <source>
        <dbReference type="Proteomes" id="UP000807716"/>
    </source>
</evidence>
<name>A0A9P6QMN2_9FUNG</name>
<dbReference type="GO" id="GO:0046872">
    <property type="term" value="F:metal ion binding"/>
    <property type="evidence" value="ECO:0007669"/>
    <property type="project" value="UniProtKB-KW"/>
</dbReference>
<keyword evidence="5" id="KW-0408">Iron</keyword>
<accession>A0A9P6QMN2</accession>
<evidence type="ECO:0000256" key="5">
    <source>
        <dbReference type="ARBA" id="ARBA00023004"/>
    </source>
</evidence>
<gene>
    <name evidence="9" type="ORF">DFQ27_004467</name>
</gene>
<keyword evidence="10" id="KW-1185">Reference proteome</keyword>
<sequence length="572" mass="64009">MVPIGVLLVDNPPTTANSLIVRFQEAWTDESSYLTEARCGYAAFEILKGARQILLDLQLTKDIGTTTATTTNSNDRVTCTTLYQTADVLIDYAYEKLNAFPYREVPACWRELYTDASLLQAVALWLSCNDDCHRISKQQQQQGLLDEEQGMKYDNPPPESVETRRLAIRVLDKALVLAGACGPGRRALVMDAIEALEGEIDSSTSISGSDMSNTSDLPPFKKLKTDHHHHHHHHRHPKEVEEGKIPPPPTSRRLGEEEDEESRQKRWPKLEFPIPRWHQPSLEEFARHVHQPNPTPVILTGAMDHWPALTKWTDLDRLCKAAGPDRLVPIEIGRQYTDEHWTQKLVTTREFIRQYILQPSAASSPSTTSTSPSSQPAPDTDVGDADTNTDANAAAVGYLAQHNLFEQIPRLRRDIDIPDYCCVGPAEDTARGYEPPDDTLLHAWFGPKGTVSPLHTDPYHNLLAQVVGYKYVRLYAPSQTPYLYSFGASHHGNDGGSSGGGGSIQSSEAEAMLLGNTSQVDIEKADLTQFPLFAQAEYVETVLRPGELLYIPLQWWHYIRSLSVSFSVSFWF</sequence>
<comment type="caution">
    <text evidence="9">The sequence shown here is derived from an EMBL/GenBank/DDBJ whole genome shotgun (WGS) entry which is preliminary data.</text>
</comment>
<feature type="compositionally biased region" description="Low complexity" evidence="7">
    <location>
        <begin position="203"/>
        <end position="215"/>
    </location>
</feature>
<feature type="region of interest" description="Disordered" evidence="7">
    <location>
        <begin position="359"/>
        <end position="388"/>
    </location>
</feature>
<evidence type="ECO:0000313" key="9">
    <source>
        <dbReference type="EMBL" id="KAG0269227.1"/>
    </source>
</evidence>
<evidence type="ECO:0000256" key="3">
    <source>
        <dbReference type="ARBA" id="ARBA00022723"/>
    </source>
</evidence>
<dbReference type="SUPFAM" id="SSF51197">
    <property type="entry name" value="Clavaminate synthase-like"/>
    <property type="match status" value="1"/>
</dbReference>
<evidence type="ECO:0000256" key="4">
    <source>
        <dbReference type="ARBA" id="ARBA00023002"/>
    </source>
</evidence>
<keyword evidence="6" id="KW-0539">Nucleus</keyword>
<keyword evidence="4" id="KW-0560">Oxidoreductase</keyword>
<dbReference type="InterPro" id="IPR041667">
    <property type="entry name" value="Cupin_8"/>
</dbReference>
<dbReference type="InterPro" id="IPR003347">
    <property type="entry name" value="JmjC_dom"/>
</dbReference>
<organism evidence="9 10">
    <name type="scientific">Actinomortierella ambigua</name>
    <dbReference type="NCBI Taxonomy" id="1343610"/>
    <lineage>
        <taxon>Eukaryota</taxon>
        <taxon>Fungi</taxon>
        <taxon>Fungi incertae sedis</taxon>
        <taxon>Mucoromycota</taxon>
        <taxon>Mortierellomycotina</taxon>
        <taxon>Mortierellomycetes</taxon>
        <taxon>Mortierellales</taxon>
        <taxon>Mortierellaceae</taxon>
        <taxon>Actinomortierella</taxon>
    </lineage>
</organism>
<reference evidence="9" key="1">
    <citation type="journal article" date="2020" name="Fungal Divers.">
        <title>Resolving the Mortierellaceae phylogeny through synthesis of multi-gene phylogenetics and phylogenomics.</title>
        <authorList>
            <person name="Vandepol N."/>
            <person name="Liber J."/>
            <person name="Desiro A."/>
            <person name="Na H."/>
            <person name="Kennedy M."/>
            <person name="Barry K."/>
            <person name="Grigoriev I.V."/>
            <person name="Miller A.N."/>
            <person name="O'Donnell K."/>
            <person name="Stajich J.E."/>
            <person name="Bonito G."/>
        </authorList>
    </citation>
    <scope>NUCLEOTIDE SEQUENCE</scope>
    <source>
        <strain evidence="9">BC1065</strain>
    </source>
</reference>
<dbReference type="PANTHER" id="PTHR12461:SF106">
    <property type="entry name" value="BIFUNCTIONAL PEPTIDASE AND ARGINYL-HYDROXYLASE JMJD5"/>
    <property type="match status" value="1"/>
</dbReference>
<comment type="subcellular location">
    <subcellularLocation>
        <location evidence="2">Nucleus</location>
    </subcellularLocation>
</comment>
<evidence type="ECO:0000259" key="8">
    <source>
        <dbReference type="PROSITE" id="PS51184"/>
    </source>
</evidence>
<dbReference type="PROSITE" id="PS51184">
    <property type="entry name" value="JMJC"/>
    <property type="match status" value="1"/>
</dbReference>
<dbReference type="GO" id="GO:0005634">
    <property type="term" value="C:nucleus"/>
    <property type="evidence" value="ECO:0007669"/>
    <property type="project" value="UniProtKB-SubCell"/>
</dbReference>
<dbReference type="Proteomes" id="UP000807716">
    <property type="component" value="Unassembled WGS sequence"/>
</dbReference>
<dbReference type="PANTHER" id="PTHR12461">
    <property type="entry name" value="HYPOXIA-INDUCIBLE FACTOR 1 ALPHA INHIBITOR-RELATED"/>
    <property type="match status" value="1"/>
</dbReference>
<dbReference type="AlphaFoldDB" id="A0A9P6QMN2"/>
<dbReference type="Gene3D" id="2.60.120.650">
    <property type="entry name" value="Cupin"/>
    <property type="match status" value="1"/>
</dbReference>
<feature type="domain" description="JmjC" evidence="8">
    <location>
        <begin position="397"/>
        <end position="572"/>
    </location>
</feature>
<feature type="region of interest" description="Disordered" evidence="7">
    <location>
        <begin position="203"/>
        <end position="267"/>
    </location>
</feature>
<dbReference type="SMART" id="SM00558">
    <property type="entry name" value="JmjC"/>
    <property type="match status" value="1"/>
</dbReference>
<dbReference type="GO" id="GO:0051864">
    <property type="term" value="F:histone H3K36 demethylase activity"/>
    <property type="evidence" value="ECO:0007669"/>
    <property type="project" value="TreeGrafter"/>
</dbReference>
<feature type="compositionally biased region" description="Basic residues" evidence="7">
    <location>
        <begin position="221"/>
        <end position="237"/>
    </location>
</feature>
<protein>
    <recommendedName>
        <fullName evidence="8">JmjC domain-containing protein</fullName>
    </recommendedName>
</protein>
<dbReference type="EMBL" id="JAAAJB010000031">
    <property type="protein sequence ID" value="KAG0269227.1"/>
    <property type="molecule type" value="Genomic_DNA"/>
</dbReference>
<dbReference type="OrthoDB" id="47172at2759"/>
<evidence type="ECO:0000256" key="6">
    <source>
        <dbReference type="ARBA" id="ARBA00023242"/>
    </source>
</evidence>
<evidence type="ECO:0000256" key="7">
    <source>
        <dbReference type="SAM" id="MobiDB-lite"/>
    </source>
</evidence>